<comment type="caution">
    <text evidence="2">The sequence shown here is derived from an EMBL/GenBank/DDBJ whole genome shotgun (WGS) entry which is preliminary data.</text>
</comment>
<protein>
    <submittedName>
        <fullName evidence="2">Helix-turn-helix transcriptional regulator</fullName>
    </submittedName>
</protein>
<dbReference type="InterPro" id="IPR001387">
    <property type="entry name" value="Cro/C1-type_HTH"/>
</dbReference>
<evidence type="ECO:0000259" key="1">
    <source>
        <dbReference type="PROSITE" id="PS50943"/>
    </source>
</evidence>
<sequence length="70" mass="7979">MSENKLKKIRTNRGITQCGLANLTNVNVRMIQKYEQGERNINKASGETLYKLSKALNCNIEDLLDVDPLR</sequence>
<organism evidence="2 3">
    <name type="scientific">Sellimonas caecigallum</name>
    <dbReference type="NCBI Taxonomy" id="2592333"/>
    <lineage>
        <taxon>Bacteria</taxon>
        <taxon>Bacillati</taxon>
        <taxon>Bacillota</taxon>
        <taxon>Clostridia</taxon>
        <taxon>Lachnospirales</taxon>
        <taxon>Lachnospiraceae</taxon>
        <taxon>Sellimonas</taxon>
    </lineage>
</organism>
<gene>
    <name evidence="2" type="ORF">FLB61_05290</name>
</gene>
<dbReference type="RefSeq" id="WP_221919563.1">
    <property type="nucleotide sequence ID" value="NZ_CP173660.1"/>
</dbReference>
<dbReference type="SUPFAM" id="SSF47413">
    <property type="entry name" value="lambda repressor-like DNA-binding domains"/>
    <property type="match status" value="1"/>
</dbReference>
<dbReference type="Pfam" id="PF01381">
    <property type="entry name" value="HTH_3"/>
    <property type="match status" value="1"/>
</dbReference>
<feature type="domain" description="HTH cro/C1-type" evidence="1">
    <location>
        <begin position="6"/>
        <end position="63"/>
    </location>
</feature>
<evidence type="ECO:0000313" key="2">
    <source>
        <dbReference type="EMBL" id="MBY0758507.1"/>
    </source>
</evidence>
<evidence type="ECO:0000313" key="3">
    <source>
        <dbReference type="Proteomes" id="UP000779049"/>
    </source>
</evidence>
<dbReference type="EMBL" id="VIRV01000005">
    <property type="protein sequence ID" value="MBY0758507.1"/>
    <property type="molecule type" value="Genomic_DNA"/>
</dbReference>
<proteinExistence type="predicted"/>
<accession>A0ABS7L6V6</accession>
<dbReference type="InterPro" id="IPR010982">
    <property type="entry name" value="Lambda_DNA-bd_dom_sf"/>
</dbReference>
<keyword evidence="3" id="KW-1185">Reference proteome</keyword>
<dbReference type="SMART" id="SM00530">
    <property type="entry name" value="HTH_XRE"/>
    <property type="match status" value="1"/>
</dbReference>
<reference evidence="2 3" key="1">
    <citation type="journal article" date="2020" name="New Microbes New Infect">
        <title>Sellimonas caecigallum sp. nov., description and genome sequence of a new member of the Sellimonas genus isolated from the cecum of feral chicken.</title>
        <authorList>
            <person name="Wongkuna S."/>
            <person name="Ghimire S."/>
            <person name="Antony L."/>
            <person name="Chankhamhaengdecha S."/>
            <person name="Janvilisri T."/>
            <person name="Scaria J."/>
        </authorList>
    </citation>
    <scope>NUCLEOTIDE SEQUENCE [LARGE SCALE GENOMIC DNA]</scope>
    <source>
        <strain evidence="2 3">SW451</strain>
    </source>
</reference>
<dbReference type="PROSITE" id="PS50943">
    <property type="entry name" value="HTH_CROC1"/>
    <property type="match status" value="1"/>
</dbReference>
<dbReference type="CDD" id="cd00093">
    <property type="entry name" value="HTH_XRE"/>
    <property type="match status" value="1"/>
</dbReference>
<name>A0ABS7L6V6_9FIRM</name>
<dbReference type="Gene3D" id="1.10.260.40">
    <property type="entry name" value="lambda repressor-like DNA-binding domains"/>
    <property type="match status" value="1"/>
</dbReference>
<dbReference type="Proteomes" id="UP000779049">
    <property type="component" value="Unassembled WGS sequence"/>
</dbReference>